<sequence length="1322" mass="146180">MAATRFTVRRWCLRLTALLFLAAVTGTVAAGTPRLLLLGNDTVRPGLLHRFEQIGEQQGIHVDTGLIEHLAAEPEPALVRDRDLAVVFAPSHAIQYPDRVDALRSELIAAGTPVVVVHRDAVEADGLGRDDAERIAAYLLEGGERNFEHGLAYMDKAVFARHDDTVPEPIRYPDHGIYHPDHDDLIFEDLAAYEEWYGDFGDRPVIGVAIHDTHVRHTLTDWIDTTVELIEAQGGVAVPFFVPVSGGPAMTDVVAPDGESAIDALLFYRVTLNPEERRADFLALDVPVLQGMIYRDGPEAAWRADDVGFPRGSTPFYFAMAEMAGITDPTVVAAERQGDDQVVAVRPELDTLVTRAFNAVELQRTPNADKRLGIYIYNYPSGETNFSASNLNVPESLAATVQDLAGAGYSVDLVDADAMTDAGKRLVGTYYRDADLDALVEDDLAVRYPVSAYREWFASRSDALRERVTEEWGDPESARTVVEHEGEPHFVIPRLQLGHVAVLPQPPRAMPDDPDREGEYHDTDLPFSHDYLASYAWLHQGHRADALVHFGTHGSAEFGVGKTRGLAADDDPQVVVGELPHIYPYIVDNLAEATIAKRRTRATMVSHQTPPFAPAALYHELVDLHDLIHDWEELDDGRTRERVQDQIVETSRALDIHADLGFSDEDLDSAFHDYAHAVHHYIHDLAQQSEPIGLHTLGRPADDEHLLATVMQMLGDPYYEATATDRHELFVGDFETAVVESEPYRLLEDHLLGDPPEADVDAAVADHLDQGHDDLDALRDARNETRAFIHALDGGFIEPSVGGDPMRNPDSLPTGRNLYGFDPSRVPTRAAYETGAELMEGLIRDHRDEHGEPPERLAFTLWAMEVMRHHGVMEGQVMTALGVEPVWSDRGRLEGYEVIPRDELDRPRVDVVLQPSGLYRDAFAGTLELLAGAAAEVADLSEPDNPVRAMTRHLARQLETADLDADAVARLSRTRAFSSDIGQYGTGLDGAVADVDAWADGDALDEDYMGEVFLDRLQHAYGPDPAYWGETVPDINLFAQQLATVDAAVFARSSNVFGLLSSDDPFQYLGGLSLGAQTAGGERPDLYISNLRDTANARMERADRFLSREIRTRYHHPRWLQSMVDEGYSGTTTLQDTVENLWGWQATAPEMVRDDQWERFFDIYVEDAYDLGLDEWFQQHNPEARTRITERMLDAVRTGHWSPDDAVVEALVEQHQAWTSDHGETGTSDEREAFVADAAAGFGMNAAAPADTGGVTEPVTVAGEVMEPVAEPEPAAEAGAPRWQILVYIGALILLFLAGMLHQALRGRRQWALTMQQEGTGP</sequence>
<feature type="transmembrane region" description="Helical" evidence="1">
    <location>
        <begin position="1285"/>
        <end position="1305"/>
    </location>
</feature>
<evidence type="ECO:0000259" key="2">
    <source>
        <dbReference type="Pfam" id="PF02514"/>
    </source>
</evidence>
<organism evidence="3 4">
    <name type="scientific">Aquisalimonas asiatica</name>
    <dbReference type="NCBI Taxonomy" id="406100"/>
    <lineage>
        <taxon>Bacteria</taxon>
        <taxon>Pseudomonadati</taxon>
        <taxon>Pseudomonadota</taxon>
        <taxon>Gammaproteobacteria</taxon>
        <taxon>Chromatiales</taxon>
        <taxon>Ectothiorhodospiraceae</taxon>
        <taxon>Aquisalimonas</taxon>
    </lineage>
</organism>
<protein>
    <submittedName>
        <fullName evidence="3">Cobaltochelatase CobN</fullName>
    </submittedName>
</protein>
<keyword evidence="1" id="KW-0472">Membrane</keyword>
<proteinExistence type="predicted"/>
<dbReference type="InterPro" id="IPR003672">
    <property type="entry name" value="CobN/Mg_chltase"/>
</dbReference>
<dbReference type="OrthoDB" id="9757976at2"/>
<gene>
    <name evidence="3" type="ORF">SAMN04488052_103252</name>
</gene>
<feature type="domain" description="CobN/magnesium chelatase" evidence="2">
    <location>
        <begin position="137"/>
        <end position="1206"/>
    </location>
</feature>
<evidence type="ECO:0000313" key="4">
    <source>
        <dbReference type="Proteomes" id="UP000199657"/>
    </source>
</evidence>
<dbReference type="Pfam" id="PF02514">
    <property type="entry name" value="CobN-Mg_chel"/>
    <property type="match status" value="1"/>
</dbReference>
<keyword evidence="1" id="KW-0812">Transmembrane</keyword>
<evidence type="ECO:0000313" key="3">
    <source>
        <dbReference type="EMBL" id="SEO83116.1"/>
    </source>
</evidence>
<dbReference type="Proteomes" id="UP000199657">
    <property type="component" value="Unassembled WGS sequence"/>
</dbReference>
<dbReference type="EMBL" id="FOEG01000003">
    <property type="protein sequence ID" value="SEO83116.1"/>
    <property type="molecule type" value="Genomic_DNA"/>
</dbReference>
<keyword evidence="4" id="KW-1185">Reference proteome</keyword>
<dbReference type="CDD" id="cd10150">
    <property type="entry name" value="CobN_like"/>
    <property type="match status" value="1"/>
</dbReference>
<dbReference type="RefSeq" id="WP_091642586.1">
    <property type="nucleotide sequence ID" value="NZ_FOEG01000003.1"/>
</dbReference>
<name>A0A1H8SXB6_9GAMM</name>
<dbReference type="PANTHER" id="PTHR44119:SF4">
    <property type="entry name" value="AEROBIC COBALTOCHELATASE SUBUNIT COBN"/>
    <property type="match status" value="1"/>
</dbReference>
<dbReference type="PANTHER" id="PTHR44119">
    <property type="entry name" value="MAGNESIUM-CHELATASE SUBUNIT CHLH, CHLOROPLASTIC"/>
    <property type="match status" value="1"/>
</dbReference>
<dbReference type="NCBIfam" id="NF004644">
    <property type="entry name" value="PRK05989.2-2"/>
    <property type="match status" value="1"/>
</dbReference>
<dbReference type="STRING" id="406100.SAMN04488052_103252"/>
<accession>A0A1H8SXB6</accession>
<keyword evidence="1" id="KW-1133">Transmembrane helix</keyword>
<evidence type="ECO:0000256" key="1">
    <source>
        <dbReference type="SAM" id="Phobius"/>
    </source>
</evidence>
<reference evidence="3 4" key="1">
    <citation type="submission" date="2016-10" db="EMBL/GenBank/DDBJ databases">
        <authorList>
            <person name="de Groot N.N."/>
        </authorList>
    </citation>
    <scope>NUCLEOTIDE SEQUENCE [LARGE SCALE GENOMIC DNA]</scope>
    <source>
        <strain evidence="3 4">CGMCC 1.6291</strain>
    </source>
</reference>